<dbReference type="InterPro" id="IPR046532">
    <property type="entry name" value="DUF6597"/>
</dbReference>
<dbReference type="Pfam" id="PF20240">
    <property type="entry name" value="DUF6597"/>
    <property type="match status" value="1"/>
</dbReference>
<dbReference type="PANTHER" id="PTHR46796:SF13">
    <property type="entry name" value="HTH-TYPE TRANSCRIPTIONAL ACTIVATOR RHAS"/>
    <property type="match status" value="1"/>
</dbReference>
<dbReference type="Proteomes" id="UP001597510">
    <property type="component" value="Unassembled WGS sequence"/>
</dbReference>
<comment type="caution">
    <text evidence="5">The sequence shown here is derived from an EMBL/GenBank/DDBJ whole genome shotgun (WGS) entry which is preliminary data.</text>
</comment>
<dbReference type="Pfam" id="PF12833">
    <property type="entry name" value="HTH_18"/>
    <property type="match status" value="1"/>
</dbReference>
<dbReference type="InterPro" id="IPR018060">
    <property type="entry name" value="HTH_AraC"/>
</dbReference>
<dbReference type="SMART" id="SM00342">
    <property type="entry name" value="HTH_ARAC"/>
    <property type="match status" value="1"/>
</dbReference>
<evidence type="ECO:0000313" key="5">
    <source>
        <dbReference type="EMBL" id="MFD2519554.1"/>
    </source>
</evidence>
<evidence type="ECO:0000256" key="2">
    <source>
        <dbReference type="ARBA" id="ARBA00023125"/>
    </source>
</evidence>
<evidence type="ECO:0000256" key="3">
    <source>
        <dbReference type="ARBA" id="ARBA00023163"/>
    </source>
</evidence>
<organism evidence="5 6">
    <name type="scientific">Emticicia soli</name>
    <dbReference type="NCBI Taxonomy" id="2027878"/>
    <lineage>
        <taxon>Bacteria</taxon>
        <taxon>Pseudomonadati</taxon>
        <taxon>Bacteroidota</taxon>
        <taxon>Cytophagia</taxon>
        <taxon>Cytophagales</taxon>
        <taxon>Leadbetterellaceae</taxon>
        <taxon>Emticicia</taxon>
    </lineage>
</organism>
<sequence length="256" mass="29085">MSFSTFIPSDVLKPYIRLLAISEASEETEYKVLPNTALVMGFQYQGQLATVENTMLKPLNTAGITGIQDKYRVFRNSKDIGTVLVFFNETGAAYFFREPMHELFGESVSLENFVSQPVLNQIEEQLSVAQSHQQRITIIEQFLVARIQPIHADKLVQSAIQHIQLAKGNIRISELAKQLYTSKSPLEKRFRKIVGASPKKFASLVRFNALLKDYTLDKTLTELGYEAGYFDQAHFIHDFKVFTGETPEAYFNATKE</sequence>
<dbReference type="Gene3D" id="1.10.10.60">
    <property type="entry name" value="Homeodomain-like"/>
    <property type="match status" value="1"/>
</dbReference>
<keyword evidence="1" id="KW-0805">Transcription regulation</keyword>
<evidence type="ECO:0000256" key="1">
    <source>
        <dbReference type="ARBA" id="ARBA00023015"/>
    </source>
</evidence>
<dbReference type="PANTHER" id="PTHR46796">
    <property type="entry name" value="HTH-TYPE TRANSCRIPTIONAL ACTIVATOR RHAS-RELATED"/>
    <property type="match status" value="1"/>
</dbReference>
<reference evidence="6" key="1">
    <citation type="journal article" date="2019" name="Int. J. Syst. Evol. Microbiol.">
        <title>The Global Catalogue of Microorganisms (GCM) 10K type strain sequencing project: providing services to taxonomists for standard genome sequencing and annotation.</title>
        <authorList>
            <consortium name="The Broad Institute Genomics Platform"/>
            <consortium name="The Broad Institute Genome Sequencing Center for Infectious Disease"/>
            <person name="Wu L."/>
            <person name="Ma J."/>
        </authorList>
    </citation>
    <scope>NUCLEOTIDE SEQUENCE [LARGE SCALE GENOMIC DNA]</scope>
    <source>
        <strain evidence="6">KCTC 52344</strain>
    </source>
</reference>
<keyword evidence="3" id="KW-0804">Transcription</keyword>
<keyword evidence="2" id="KW-0238">DNA-binding</keyword>
<evidence type="ECO:0000259" key="4">
    <source>
        <dbReference type="PROSITE" id="PS01124"/>
    </source>
</evidence>
<dbReference type="PROSITE" id="PS01124">
    <property type="entry name" value="HTH_ARAC_FAMILY_2"/>
    <property type="match status" value="1"/>
</dbReference>
<dbReference type="EMBL" id="JBHULC010000003">
    <property type="protein sequence ID" value="MFD2519554.1"/>
    <property type="molecule type" value="Genomic_DNA"/>
</dbReference>
<feature type="domain" description="HTH araC/xylS-type" evidence="4">
    <location>
        <begin position="153"/>
        <end position="253"/>
    </location>
</feature>
<accession>A0ABW5J0R4</accession>
<dbReference type="RefSeq" id="WP_340236682.1">
    <property type="nucleotide sequence ID" value="NZ_JBBEWC010000006.1"/>
</dbReference>
<keyword evidence="6" id="KW-1185">Reference proteome</keyword>
<evidence type="ECO:0000313" key="6">
    <source>
        <dbReference type="Proteomes" id="UP001597510"/>
    </source>
</evidence>
<proteinExistence type="predicted"/>
<dbReference type="InterPro" id="IPR050204">
    <property type="entry name" value="AraC_XylS_family_regulators"/>
</dbReference>
<gene>
    <name evidence="5" type="ORF">ACFSR2_01580</name>
</gene>
<name>A0ABW5J0R4_9BACT</name>
<protein>
    <submittedName>
        <fullName evidence="5">Helix-turn-helix domain-containing protein</fullName>
    </submittedName>
</protein>